<dbReference type="OrthoDB" id="2657661at2759"/>
<dbReference type="EMBL" id="KV425558">
    <property type="protein sequence ID" value="KZT28405.1"/>
    <property type="molecule type" value="Genomic_DNA"/>
</dbReference>
<feature type="compositionally biased region" description="Low complexity" evidence="1">
    <location>
        <begin position="598"/>
        <end position="614"/>
    </location>
</feature>
<organism evidence="3 4">
    <name type="scientific">Neolentinus lepideus HHB14362 ss-1</name>
    <dbReference type="NCBI Taxonomy" id="1314782"/>
    <lineage>
        <taxon>Eukaryota</taxon>
        <taxon>Fungi</taxon>
        <taxon>Dikarya</taxon>
        <taxon>Basidiomycota</taxon>
        <taxon>Agaricomycotina</taxon>
        <taxon>Agaricomycetes</taxon>
        <taxon>Gloeophyllales</taxon>
        <taxon>Gloeophyllaceae</taxon>
        <taxon>Neolentinus</taxon>
    </lineage>
</organism>
<dbReference type="Proteomes" id="UP000076761">
    <property type="component" value="Unassembled WGS sequence"/>
</dbReference>
<dbReference type="STRING" id="1314782.A0A165UMK5"/>
<evidence type="ECO:0000256" key="2">
    <source>
        <dbReference type="SAM" id="Phobius"/>
    </source>
</evidence>
<dbReference type="InParanoid" id="A0A165UMK5"/>
<reference evidence="3 4" key="1">
    <citation type="journal article" date="2016" name="Mol. Biol. Evol.">
        <title>Comparative Genomics of Early-Diverging Mushroom-Forming Fungi Provides Insights into the Origins of Lignocellulose Decay Capabilities.</title>
        <authorList>
            <person name="Nagy L.G."/>
            <person name="Riley R."/>
            <person name="Tritt A."/>
            <person name="Adam C."/>
            <person name="Daum C."/>
            <person name="Floudas D."/>
            <person name="Sun H."/>
            <person name="Yadav J.S."/>
            <person name="Pangilinan J."/>
            <person name="Larsson K.H."/>
            <person name="Matsuura K."/>
            <person name="Barry K."/>
            <person name="Labutti K."/>
            <person name="Kuo R."/>
            <person name="Ohm R.A."/>
            <person name="Bhattacharya S.S."/>
            <person name="Shirouzu T."/>
            <person name="Yoshinaga Y."/>
            <person name="Martin F.M."/>
            <person name="Grigoriev I.V."/>
            <person name="Hibbett D.S."/>
        </authorList>
    </citation>
    <scope>NUCLEOTIDE SEQUENCE [LARGE SCALE GENOMIC DNA]</scope>
    <source>
        <strain evidence="3 4">HHB14362 ss-1</strain>
    </source>
</reference>
<dbReference type="AlphaFoldDB" id="A0A165UMK5"/>
<keyword evidence="2" id="KW-1133">Transmembrane helix</keyword>
<evidence type="ECO:0000313" key="4">
    <source>
        <dbReference type="Proteomes" id="UP000076761"/>
    </source>
</evidence>
<feature type="transmembrane region" description="Helical" evidence="2">
    <location>
        <begin position="527"/>
        <end position="544"/>
    </location>
</feature>
<evidence type="ECO:0000313" key="3">
    <source>
        <dbReference type="EMBL" id="KZT28405.1"/>
    </source>
</evidence>
<sequence>MQVGSRANWIARLRRLIKQIRSLPLSWFCAVRRLVLCVLRLKPSICGSQKKNQSSSPFDKDNVREEHLQEGMQSRFLATSHEAPVVLGSTVPTFLMNTLPSPEPTPNDSRSVLFKEFGKGDDRADNERAVTPSQTAPILKPINPQDILRYDRKNKIPKAKEQSYKVPVRDQDTRRQGFTDVPAGWELCVHPEGAQYFHHPTKKIFTEADLRDSKTEEFILSSLQELERKKSQVQLHTDPADTELVLERLEETMDNGTIGVICGYYFADTRDKTLFWLEEYDATSMLSDMVAQVTEQHMQLELEARFWYHYEIFPNHRHYSEELVRELMGILLHASIDTMTSEESTSPYKWQEMQNMMSFIERAKDIGECQGYVACAISRLMGTFVHTRFLHLWGTRNVRLSRRERLYDEPERDRGLLTLFRMIYLILFYAPGKYVDALEDLSVDGIIDLHLWTDFIERLQAEWSELLLISVDIPSRVPGHTGAAQVAIYLSTVASVGSIIIGLLLIRQHRTVSRSNAHQYLDYKYDSSYGYVSLAVLYSVPYALLMWHGHIFDCIVFHLFLRWLYCSFQSSWSRPSFSTGLGLCPRSNSGIPPHQLGSNRPSSSPVSRRSLVPH</sequence>
<feature type="transmembrane region" description="Helical" evidence="2">
    <location>
        <begin position="486"/>
        <end position="506"/>
    </location>
</feature>
<name>A0A165UMK5_9AGAM</name>
<keyword evidence="4" id="KW-1185">Reference proteome</keyword>
<feature type="region of interest" description="Disordered" evidence="1">
    <location>
        <begin position="594"/>
        <end position="614"/>
    </location>
</feature>
<proteinExistence type="predicted"/>
<protein>
    <recommendedName>
        <fullName evidence="5">WW domain-containing protein</fullName>
    </recommendedName>
</protein>
<evidence type="ECO:0000256" key="1">
    <source>
        <dbReference type="SAM" id="MobiDB-lite"/>
    </source>
</evidence>
<gene>
    <name evidence="3" type="ORF">NEOLEDRAFT_919345</name>
</gene>
<accession>A0A165UMK5</accession>
<keyword evidence="2" id="KW-0812">Transmembrane</keyword>
<keyword evidence="2" id="KW-0472">Membrane</keyword>
<evidence type="ECO:0008006" key="5">
    <source>
        <dbReference type="Google" id="ProtNLM"/>
    </source>
</evidence>